<evidence type="ECO:0000256" key="4">
    <source>
        <dbReference type="ARBA" id="ARBA00022741"/>
    </source>
</evidence>
<protein>
    <recommendedName>
        <fullName evidence="2 9">Glutamine synthetase</fullName>
        <ecNumber evidence="2 9">6.3.1.2</ecNumber>
    </recommendedName>
</protein>
<feature type="domain" description="GS beta-grasp" evidence="11">
    <location>
        <begin position="941"/>
        <end position="1022"/>
    </location>
</feature>
<evidence type="ECO:0000313" key="13">
    <source>
        <dbReference type="EMBL" id="CAE8597791.1"/>
    </source>
</evidence>
<comment type="caution">
    <text evidence="13">The sequence shown here is derived from an EMBL/GenBank/DDBJ whole genome shotgun (WGS) entry which is preliminary data.</text>
</comment>
<dbReference type="Proteomes" id="UP000654075">
    <property type="component" value="Unassembled WGS sequence"/>
</dbReference>
<accession>A0A813E9L2</accession>
<dbReference type="PROSITE" id="PS00181">
    <property type="entry name" value="GLNA_ATP"/>
    <property type="match status" value="2"/>
</dbReference>
<feature type="domain" description="GS beta-grasp" evidence="11">
    <location>
        <begin position="109"/>
        <end position="190"/>
    </location>
</feature>
<dbReference type="PROSITE" id="PS51987">
    <property type="entry name" value="GS_CATALYTIC"/>
    <property type="match status" value="2"/>
</dbReference>
<evidence type="ECO:0000259" key="11">
    <source>
        <dbReference type="PROSITE" id="PS51986"/>
    </source>
</evidence>
<dbReference type="EC" id="6.3.1.2" evidence="2 9"/>
<dbReference type="Gene3D" id="3.10.20.70">
    <property type="entry name" value="Glutamine synthetase, N-terminal domain"/>
    <property type="match status" value="2"/>
</dbReference>
<dbReference type="FunFam" id="3.30.590.10:FF:000004">
    <property type="entry name" value="Glutamine synthetase"/>
    <property type="match status" value="2"/>
</dbReference>
<reference evidence="13" key="1">
    <citation type="submission" date="2021-02" db="EMBL/GenBank/DDBJ databases">
        <authorList>
            <person name="Dougan E. K."/>
            <person name="Rhodes N."/>
            <person name="Thang M."/>
            <person name="Chan C."/>
        </authorList>
    </citation>
    <scope>NUCLEOTIDE SEQUENCE</scope>
</reference>
<evidence type="ECO:0000256" key="10">
    <source>
        <dbReference type="SAM" id="MobiDB-lite"/>
    </source>
</evidence>
<sequence length="1653" mass="181933">MATGDAVTFKELSASYAKKYKKSEIKAHLPLLPLHSQRQLSTCMPATEETPLASCLAARTGLARSSGFLLPAWVLMQLTPLDAPVKGFPSGKDAGAGALAKLKTFTKCVLAEYVWLDAKQVPRSKTMTMTSRPSKVSDLRVWNYDGSSTEQADGHNSEVLLKPRAIFNDPFRGPPHVLVMADCWNAWDDKPAIGNTRAECAANMTKYKQLDPWFGIEQEYTLMVPGKVGEKATVPLGFNKDGSAPAPQGPYYTSAGFGVAIGRPIADEHYTMCMEAGVKISGINAEVMPGQWEYQIGPCRGVEIGDHMTMARYIMLRVTEKHGVVCSIDPKPAEGDWNGAGCHTNFSTASMRAKGGYDVIIKICEAFGKVVKQHVQDYGEDNHKRLTGKHETCDINTFKYGVANRAASIRIPRDAEKDGRGYMEDRRPGANCDPYRVCNRIIITTGECMNQDIVAEGGAKHAAFVFIKPHAVYDKVKDLVKEKLAENGITIKSEGQIKAETIDKKKLIDVHYGAIAAKAVMMKPSELTVQEKAQKEFETQFGVAWSKVMEEGLVYNAMDAAKKLDITADELGEKYDQLKKGETIIKFGGGFYCGKVDGIYVINGFYMSMRGKFTAKGTSIYYYEVEWPADKLAWSDFRGKVLGGTDPATAQGSSLRNIVYSKWEELGLQAQPDTGDNGVHASASPFEALAERCNWLRASVGRDSFGKDWSQDPLVEFEGGKKSLFDLMEDLDDCSLLGIFRSLPNCSSSWCLALVSVVDGAGEEFGGGEQECPWWWLGPGWQATMADEKRVDPATGDAITFKELSASYAKKYKKSEIKDYWEDECKPPKRERKPRVKAAKDTETFFMLPLACFRVCSNWHFPVWKEDDAKPEPKAKAKAKAKAEPKAKAKAKAEPKAKAKAAAKSVERDPDEGLAPVKGFPSGKDAGAGALAKLKTFTKCVLAEYVWLDAKQVPRSKTMTMTSRPSKVSDLRVWNYDGSSTEQADGHNSEVLLKPRAIFNDPFRGPPHVLVMADCWNAWDDKPAIGNTRAECAANMTKYKQLDPWFGIEQEYTLMVPGKVGEKATVPLGFNKDGSAPAPQGPYYTSAGFGVAIGRPIADEHYTMCMEAGVKISGINAEVMPGQWEYQIGPCRGVEIGDHMTMARYIMLRVTEKHGVVCSIDPKPAEGDWNGAGCHTNFSTASMRAKGGYDVIIKICEAFGKVVKQHVQDYGEDNHKRLTGKHETCDINTFKYGVANRAASIRIPRDAEKDGRGYMEDRRPGANCDPYRVCNRIIITTGECMNQDIVAEGGAKHAAFVFIKPHAVYDKVKDLVKEKLAENGITIKSEGQIKAETIDKKKLIDVHYGAIAAKAVMMKPSELTVQEKAQKEFETQFGVAWSKVMEEGLVYNAMDAAKKLDITADELGEKYDQLKKGETIIKFGGGFYCGKEFETQFGVAWSKVMEEGLVYNAMDAAKKLEITADELGEKYDQLKKGETIIKFGGGFYCGKVDGIYVINGFYMSMRGKFTAKGTSIYYYEVEWPADKLAWSDFRGKVLGGTDPATAPGSSLRNIVYSKWEELGLQAQPDTGDNGVHASASPFEALAERCNWLRASIGRDSFGKALLASDISTKTIKDWSQDPLVEFEGGKKSLFDLMEDLDGSECLKKAAAIAAANK</sequence>
<dbReference type="InterPro" id="IPR027302">
    <property type="entry name" value="Gln_synth_N_conserv_site"/>
</dbReference>
<feature type="region of interest" description="Disordered" evidence="10">
    <location>
        <begin position="869"/>
        <end position="919"/>
    </location>
</feature>
<evidence type="ECO:0000259" key="12">
    <source>
        <dbReference type="PROSITE" id="PS51987"/>
    </source>
</evidence>
<evidence type="ECO:0000256" key="8">
    <source>
        <dbReference type="RuleBase" id="RU000384"/>
    </source>
</evidence>
<dbReference type="Gene3D" id="3.30.70.141">
    <property type="entry name" value="Nucleoside diphosphate kinase-like domain"/>
    <property type="match status" value="2"/>
</dbReference>
<dbReference type="PROSITE" id="PS00180">
    <property type="entry name" value="GLNA_1"/>
    <property type="match status" value="2"/>
</dbReference>
<evidence type="ECO:0000256" key="9">
    <source>
        <dbReference type="RuleBase" id="RU004356"/>
    </source>
</evidence>
<keyword evidence="4 9" id="KW-0547">Nucleotide-binding</keyword>
<feature type="compositionally biased region" description="Basic and acidic residues" evidence="10">
    <location>
        <begin position="869"/>
        <end position="897"/>
    </location>
</feature>
<keyword evidence="3 9" id="KW-0436">Ligase</keyword>
<evidence type="ECO:0000256" key="3">
    <source>
        <dbReference type="ARBA" id="ARBA00022598"/>
    </source>
</evidence>
<dbReference type="Pfam" id="PF00120">
    <property type="entry name" value="Gln-synt_C"/>
    <property type="match status" value="2"/>
</dbReference>
<feature type="domain" description="GS catalytic" evidence="12">
    <location>
        <begin position="196"/>
        <end position="558"/>
    </location>
</feature>
<comment type="similarity">
    <text evidence="1 7 8">Belongs to the glutamine synthetase family.</text>
</comment>
<dbReference type="InterPro" id="IPR050292">
    <property type="entry name" value="Glutamine_Synthetase"/>
</dbReference>
<dbReference type="PANTHER" id="PTHR20852">
    <property type="entry name" value="GLUTAMINE SYNTHETASE"/>
    <property type="match status" value="1"/>
</dbReference>
<evidence type="ECO:0000256" key="6">
    <source>
        <dbReference type="ARBA" id="ARBA00049436"/>
    </source>
</evidence>
<dbReference type="GO" id="GO:0004356">
    <property type="term" value="F:glutamine synthetase activity"/>
    <property type="evidence" value="ECO:0007669"/>
    <property type="project" value="UniProtKB-EC"/>
</dbReference>
<dbReference type="GO" id="GO:0005524">
    <property type="term" value="F:ATP binding"/>
    <property type="evidence" value="ECO:0007669"/>
    <property type="project" value="UniProtKB-KW"/>
</dbReference>
<organism evidence="13 14">
    <name type="scientific">Polarella glacialis</name>
    <name type="common">Dinoflagellate</name>
    <dbReference type="NCBI Taxonomy" id="89957"/>
    <lineage>
        <taxon>Eukaryota</taxon>
        <taxon>Sar</taxon>
        <taxon>Alveolata</taxon>
        <taxon>Dinophyceae</taxon>
        <taxon>Suessiales</taxon>
        <taxon>Suessiaceae</taxon>
        <taxon>Polarella</taxon>
    </lineage>
</organism>
<dbReference type="SUPFAM" id="SSF54368">
    <property type="entry name" value="Glutamine synthetase, N-terminal domain"/>
    <property type="match status" value="2"/>
</dbReference>
<dbReference type="PROSITE" id="PS51986">
    <property type="entry name" value="GS_BETA_GRASP"/>
    <property type="match status" value="2"/>
</dbReference>
<dbReference type="GO" id="GO:0005737">
    <property type="term" value="C:cytoplasm"/>
    <property type="evidence" value="ECO:0007669"/>
    <property type="project" value="TreeGrafter"/>
</dbReference>
<evidence type="ECO:0000256" key="5">
    <source>
        <dbReference type="ARBA" id="ARBA00022840"/>
    </source>
</evidence>
<evidence type="ECO:0000256" key="7">
    <source>
        <dbReference type="PROSITE-ProRule" id="PRU01330"/>
    </source>
</evidence>
<dbReference type="InterPro" id="IPR014746">
    <property type="entry name" value="Gln_synth/guanido_kin_cat_dom"/>
</dbReference>
<name>A0A813E9L2_POLGL</name>
<dbReference type="GO" id="GO:0006542">
    <property type="term" value="P:glutamine biosynthetic process"/>
    <property type="evidence" value="ECO:0007669"/>
    <property type="project" value="InterPro"/>
</dbReference>
<feature type="domain" description="GS catalytic" evidence="12">
    <location>
        <begin position="1028"/>
        <end position="1390"/>
    </location>
</feature>
<proteinExistence type="inferred from homology"/>
<keyword evidence="14" id="KW-1185">Reference proteome</keyword>
<dbReference type="PANTHER" id="PTHR20852:SF57">
    <property type="entry name" value="GLUTAMINE SYNTHETASE 2 CYTOPLASMIC"/>
    <property type="match status" value="1"/>
</dbReference>
<evidence type="ECO:0000256" key="2">
    <source>
        <dbReference type="ARBA" id="ARBA00012937"/>
    </source>
</evidence>
<dbReference type="OrthoDB" id="1936100at2759"/>
<evidence type="ECO:0000313" key="14">
    <source>
        <dbReference type="Proteomes" id="UP000654075"/>
    </source>
</evidence>
<gene>
    <name evidence="13" type="ORF">PGLA1383_LOCUS16222</name>
</gene>
<dbReference type="EMBL" id="CAJNNV010009770">
    <property type="protein sequence ID" value="CAE8597791.1"/>
    <property type="molecule type" value="Genomic_DNA"/>
</dbReference>
<dbReference type="SUPFAM" id="SSF54919">
    <property type="entry name" value="Nucleoside diphosphate kinase, NDK"/>
    <property type="match status" value="2"/>
</dbReference>
<dbReference type="SMART" id="SM01230">
    <property type="entry name" value="Gln-synt_C"/>
    <property type="match status" value="2"/>
</dbReference>
<dbReference type="InterPro" id="IPR008146">
    <property type="entry name" value="Gln_synth_cat_dom"/>
</dbReference>
<keyword evidence="5 9" id="KW-0067">ATP-binding</keyword>
<dbReference type="Gene3D" id="3.30.590.10">
    <property type="entry name" value="Glutamine synthetase/guanido kinase, catalytic domain"/>
    <property type="match status" value="2"/>
</dbReference>
<dbReference type="SUPFAM" id="SSF55931">
    <property type="entry name" value="Glutamine synthetase/guanido kinase"/>
    <property type="match status" value="2"/>
</dbReference>
<comment type="catalytic activity">
    <reaction evidence="6 9">
        <text>L-glutamate + NH4(+) + ATP = L-glutamine + ADP + phosphate + H(+)</text>
        <dbReference type="Rhea" id="RHEA:16169"/>
        <dbReference type="ChEBI" id="CHEBI:15378"/>
        <dbReference type="ChEBI" id="CHEBI:28938"/>
        <dbReference type="ChEBI" id="CHEBI:29985"/>
        <dbReference type="ChEBI" id="CHEBI:30616"/>
        <dbReference type="ChEBI" id="CHEBI:43474"/>
        <dbReference type="ChEBI" id="CHEBI:58359"/>
        <dbReference type="ChEBI" id="CHEBI:456216"/>
        <dbReference type="EC" id="6.3.1.2"/>
    </reaction>
</comment>
<dbReference type="InterPro" id="IPR036651">
    <property type="entry name" value="Gln_synt_N_sf"/>
</dbReference>
<evidence type="ECO:0000256" key="1">
    <source>
        <dbReference type="ARBA" id="ARBA00009897"/>
    </source>
</evidence>
<dbReference type="InterPro" id="IPR008147">
    <property type="entry name" value="Gln_synt_N"/>
</dbReference>
<dbReference type="InterPro" id="IPR036850">
    <property type="entry name" value="NDK-like_dom_sf"/>
</dbReference>
<dbReference type="InterPro" id="IPR027303">
    <property type="entry name" value="Gln_synth_gly_rich_site"/>
</dbReference>